<dbReference type="VEuPathDB" id="FungiDB:PHYBLDRAFT_161783"/>
<feature type="compositionally biased region" description="Low complexity" evidence="1">
    <location>
        <begin position="197"/>
        <end position="213"/>
    </location>
</feature>
<dbReference type="OrthoDB" id="2236107at2759"/>
<accession>A0A163BEX6</accession>
<dbReference type="AlphaFoldDB" id="A0A163BEX6"/>
<evidence type="ECO:0000313" key="2">
    <source>
        <dbReference type="EMBL" id="OAD81151.1"/>
    </source>
</evidence>
<gene>
    <name evidence="2" type="ORF">PHYBLDRAFT_161783</name>
</gene>
<sequence length="213" mass="23782">MSHLQNIAVFVPQVRHKASLPTSTKKRTRIKAADVYWCIDNVVNLSVQTFAITFKHWDYQHCHSHYNTILDSNIPEEHRSRLQDEFETWRKTIDCTELWFNQRHAQALAEAHDNCSEAANNLLISNTQEIKSSVVKYHVPEPAPVTITLQAPTTQVGHTDTSVPPVLPTIGTPVLQSLSPSMTDTLVLTPSQDKLGSSAPASATTSTADIMYH</sequence>
<evidence type="ECO:0000256" key="1">
    <source>
        <dbReference type="SAM" id="MobiDB-lite"/>
    </source>
</evidence>
<organism evidence="2 3">
    <name type="scientific">Phycomyces blakesleeanus (strain ATCC 8743b / DSM 1359 / FGSC 10004 / NBRC 33097 / NRRL 1555)</name>
    <dbReference type="NCBI Taxonomy" id="763407"/>
    <lineage>
        <taxon>Eukaryota</taxon>
        <taxon>Fungi</taxon>
        <taxon>Fungi incertae sedis</taxon>
        <taxon>Mucoromycota</taxon>
        <taxon>Mucoromycotina</taxon>
        <taxon>Mucoromycetes</taxon>
        <taxon>Mucorales</taxon>
        <taxon>Phycomycetaceae</taxon>
        <taxon>Phycomyces</taxon>
    </lineage>
</organism>
<dbReference type="STRING" id="763407.A0A163BEX6"/>
<proteinExistence type="predicted"/>
<dbReference type="EMBL" id="KV440971">
    <property type="protein sequence ID" value="OAD81151.1"/>
    <property type="molecule type" value="Genomic_DNA"/>
</dbReference>
<dbReference type="RefSeq" id="XP_018299191.1">
    <property type="nucleotide sequence ID" value="XM_018434463.1"/>
</dbReference>
<name>A0A163BEX6_PHYB8</name>
<reference evidence="3" key="1">
    <citation type="submission" date="2015-06" db="EMBL/GenBank/DDBJ databases">
        <title>Expansion of signal transduction pathways in fungi by whole-genome duplication.</title>
        <authorList>
            <consortium name="DOE Joint Genome Institute"/>
            <person name="Corrochano L.M."/>
            <person name="Kuo A."/>
            <person name="Marcet-Houben M."/>
            <person name="Polaino S."/>
            <person name="Salamov A."/>
            <person name="Villalobos J.M."/>
            <person name="Alvarez M.I."/>
            <person name="Avalos J."/>
            <person name="Benito E.P."/>
            <person name="Benoit I."/>
            <person name="Burger G."/>
            <person name="Camino L.P."/>
            <person name="Canovas D."/>
            <person name="Cerda-Olmedo E."/>
            <person name="Cheng J.-F."/>
            <person name="Dominguez A."/>
            <person name="Elias M."/>
            <person name="Eslava A.P."/>
            <person name="Glaser F."/>
            <person name="Grimwood J."/>
            <person name="Gutierrez G."/>
            <person name="Heitman J."/>
            <person name="Henrissat B."/>
            <person name="Iturriaga E.A."/>
            <person name="Lang B.F."/>
            <person name="Lavin J.L."/>
            <person name="Lee S."/>
            <person name="Li W."/>
            <person name="Lindquist E."/>
            <person name="Lopez-Garcia S."/>
            <person name="Luque E.M."/>
            <person name="Marcos A.T."/>
            <person name="Martin J."/>
            <person name="McCluskey K."/>
            <person name="Medina H.R."/>
            <person name="Miralles-Duran A."/>
            <person name="Miyazaki A."/>
            <person name="Munoz-Torres E."/>
            <person name="Oguiza J.A."/>
            <person name="Ohm R."/>
            <person name="Olmedo M."/>
            <person name="Orejas M."/>
            <person name="Ortiz-Castellanos L."/>
            <person name="Pisabarro A.G."/>
            <person name="Rodriguez-Romero J."/>
            <person name="Ruiz-Herrera J."/>
            <person name="Ruiz-Vazquez R."/>
            <person name="Sanz C."/>
            <person name="Schackwitz W."/>
            <person name="Schmutz J."/>
            <person name="Shahriari M."/>
            <person name="Shelest E."/>
            <person name="Silva-Franco F."/>
            <person name="Soanes D."/>
            <person name="Syed K."/>
            <person name="Tagua V.G."/>
            <person name="Talbot N.J."/>
            <person name="Thon M."/>
            <person name="De vries R.P."/>
            <person name="Wiebenga A."/>
            <person name="Yadav J.S."/>
            <person name="Braun E.L."/>
            <person name="Baker S."/>
            <person name="Garre V."/>
            <person name="Horwitz B."/>
            <person name="Torres-Martinez S."/>
            <person name="Idnurm A."/>
            <person name="Herrera-Estrella A."/>
            <person name="Gabaldon T."/>
            <person name="Grigoriev I.V."/>
        </authorList>
    </citation>
    <scope>NUCLEOTIDE SEQUENCE [LARGE SCALE GENOMIC DNA]</scope>
    <source>
        <strain evidence="3">NRRL 1555(-)</strain>
    </source>
</reference>
<feature type="region of interest" description="Disordered" evidence="1">
    <location>
        <begin position="190"/>
        <end position="213"/>
    </location>
</feature>
<protein>
    <submittedName>
        <fullName evidence="2">Uncharacterized protein</fullName>
    </submittedName>
</protein>
<evidence type="ECO:0000313" key="3">
    <source>
        <dbReference type="Proteomes" id="UP000077315"/>
    </source>
</evidence>
<dbReference type="InParanoid" id="A0A163BEX6"/>
<dbReference type="Proteomes" id="UP000077315">
    <property type="component" value="Unassembled WGS sequence"/>
</dbReference>
<keyword evidence="3" id="KW-1185">Reference proteome</keyword>
<dbReference type="GeneID" id="28995369"/>